<feature type="repeat" description="PPR" evidence="2">
    <location>
        <begin position="70"/>
        <end position="104"/>
    </location>
</feature>
<dbReference type="Pfam" id="PF01535">
    <property type="entry name" value="PPR"/>
    <property type="match status" value="6"/>
</dbReference>
<feature type="repeat" description="PPR" evidence="2">
    <location>
        <begin position="433"/>
        <end position="467"/>
    </location>
</feature>
<organism evidence="3 4">
    <name type="scientific">Malus domestica</name>
    <name type="common">Apple</name>
    <name type="synonym">Pyrus malus</name>
    <dbReference type="NCBI Taxonomy" id="3750"/>
    <lineage>
        <taxon>Eukaryota</taxon>
        <taxon>Viridiplantae</taxon>
        <taxon>Streptophyta</taxon>
        <taxon>Embryophyta</taxon>
        <taxon>Tracheophyta</taxon>
        <taxon>Spermatophyta</taxon>
        <taxon>Magnoliopsida</taxon>
        <taxon>eudicotyledons</taxon>
        <taxon>Gunneridae</taxon>
        <taxon>Pentapetalae</taxon>
        <taxon>rosids</taxon>
        <taxon>fabids</taxon>
        <taxon>Rosales</taxon>
        <taxon>Rosaceae</taxon>
        <taxon>Amygdaloideae</taxon>
        <taxon>Maleae</taxon>
        <taxon>Malus</taxon>
    </lineage>
</organism>
<evidence type="ECO:0000313" key="3">
    <source>
        <dbReference type="EMBL" id="RXI01116.1"/>
    </source>
</evidence>
<dbReference type="FunFam" id="1.25.40.10:FF:001097">
    <property type="entry name" value="Pentatricopeptide repeat-containing protein At4g22760"/>
    <property type="match status" value="1"/>
</dbReference>
<dbReference type="InterPro" id="IPR046848">
    <property type="entry name" value="E_motif"/>
</dbReference>
<dbReference type="InterPro" id="IPR011990">
    <property type="entry name" value="TPR-like_helical_dom_sf"/>
</dbReference>
<dbReference type="GO" id="GO:0009451">
    <property type="term" value="P:RNA modification"/>
    <property type="evidence" value="ECO:0007669"/>
    <property type="project" value="InterPro"/>
</dbReference>
<feature type="repeat" description="PPR" evidence="2">
    <location>
        <begin position="398"/>
        <end position="432"/>
    </location>
</feature>
<comment type="caution">
    <text evidence="3">The sequence shown here is derived from an EMBL/GenBank/DDBJ whole genome shotgun (WGS) entry which is preliminary data.</text>
</comment>
<feature type="repeat" description="PPR" evidence="2">
    <location>
        <begin position="233"/>
        <end position="263"/>
    </location>
</feature>
<dbReference type="SUPFAM" id="SSF48452">
    <property type="entry name" value="TPR-like"/>
    <property type="match status" value="1"/>
</dbReference>
<dbReference type="Proteomes" id="UP000290289">
    <property type="component" value="Chromosome 4"/>
</dbReference>
<dbReference type="PANTHER" id="PTHR47926">
    <property type="entry name" value="PENTATRICOPEPTIDE REPEAT-CONTAINING PROTEIN"/>
    <property type="match status" value="1"/>
</dbReference>
<keyword evidence="1" id="KW-0677">Repeat</keyword>
<feature type="repeat" description="PPR" evidence="2">
    <location>
        <begin position="171"/>
        <end position="205"/>
    </location>
</feature>
<dbReference type="Pfam" id="PF12854">
    <property type="entry name" value="PPR_1"/>
    <property type="match status" value="1"/>
</dbReference>
<sequence>MNPNGQNLRFLLEKSLTLKQLKQVHAPIISNGLHHLQILLLRQVLHSDFTFSAATARYVHLILHNLKNPDAFSWSCAIRYFSLHSQYETAFSLYLKIKRLGLCPSSFAVSSALRACARILNELGGILIHAQVYKFGFCGCVYVQTALVDFYSKLGDMKTARKVFDGMPEKNVVSWNSVLSGYMKSGDMEEAQEVFDEIPNKDVVSWNSMVSGYARMGNMDKAYFLFQQIPQRSLASWNAMISGYVECERVESARGIFDAMPLRNNVSWITMISGYSKCGNVESARQLFDQMSERDVLLFNAMIACYAQNSQPKEAIELFNQMLKLEVNIQPNEMTLASVISASSQLGDMKFGLWAEFYMSEHGIELDDHLATALVDLYTKCGDIDRAYKLFHGLKKRDVVAYSAMILGCGINGKAVEATKLFEEMVNADICPNVVTYTGLLTAYKHAGLVEEGYRCFNSMNEHGLEPSGDHYGIMVDLLGRAGQLDKAVELIRSMPMQPQAGVWGALLLACSLHNNVELGETAAWNCFKLEPDKSGYYALLANIYASAARWDDERRLRKVMEKKGFAKIPGCSWMDSM</sequence>
<dbReference type="SUPFAM" id="SSF81901">
    <property type="entry name" value="HCP-like"/>
    <property type="match status" value="1"/>
</dbReference>
<proteinExistence type="predicted"/>
<dbReference type="Pfam" id="PF13041">
    <property type="entry name" value="PPR_2"/>
    <property type="match status" value="2"/>
</dbReference>
<protein>
    <recommendedName>
        <fullName evidence="5">Pentacotripeptide-repeat region of PRORP domain-containing protein</fullName>
    </recommendedName>
</protein>
<keyword evidence="4" id="KW-1185">Reference proteome</keyword>
<dbReference type="NCBIfam" id="TIGR00756">
    <property type="entry name" value="PPR"/>
    <property type="match status" value="9"/>
</dbReference>
<gene>
    <name evidence="3" type="ORF">DVH24_001350</name>
</gene>
<dbReference type="AlphaFoldDB" id="A0A498K0Z3"/>
<evidence type="ECO:0000256" key="2">
    <source>
        <dbReference type="PROSITE-ProRule" id="PRU00708"/>
    </source>
</evidence>
<name>A0A498K0Z3_MALDO</name>
<dbReference type="PROSITE" id="PS51375">
    <property type="entry name" value="PPR"/>
    <property type="match status" value="6"/>
</dbReference>
<dbReference type="STRING" id="3750.A0A498K0Z3"/>
<accession>A0A498K0Z3</accession>
<evidence type="ECO:0000313" key="4">
    <source>
        <dbReference type="Proteomes" id="UP000290289"/>
    </source>
</evidence>
<dbReference type="EMBL" id="RDQH01000330">
    <property type="protein sequence ID" value="RXI01116.1"/>
    <property type="molecule type" value="Genomic_DNA"/>
</dbReference>
<dbReference type="InterPro" id="IPR002885">
    <property type="entry name" value="PPR_rpt"/>
</dbReference>
<dbReference type="Pfam" id="PF20431">
    <property type="entry name" value="E_motif"/>
    <property type="match status" value="1"/>
</dbReference>
<dbReference type="InterPro" id="IPR046960">
    <property type="entry name" value="PPR_At4g14850-like_plant"/>
</dbReference>
<feature type="repeat" description="PPR" evidence="2">
    <location>
        <begin position="264"/>
        <end position="298"/>
    </location>
</feature>
<reference evidence="3 4" key="1">
    <citation type="submission" date="2018-10" db="EMBL/GenBank/DDBJ databases">
        <title>A high-quality apple genome assembly.</title>
        <authorList>
            <person name="Hu J."/>
        </authorList>
    </citation>
    <scope>NUCLEOTIDE SEQUENCE [LARGE SCALE GENOMIC DNA]</scope>
    <source>
        <strain evidence="4">cv. HFTH1</strain>
        <tissue evidence="3">Young leaf</tissue>
    </source>
</reference>
<evidence type="ECO:0008006" key="5">
    <source>
        <dbReference type="Google" id="ProtNLM"/>
    </source>
</evidence>
<dbReference type="Gene3D" id="1.25.40.10">
    <property type="entry name" value="Tetratricopeptide repeat domain"/>
    <property type="match status" value="6"/>
</dbReference>
<dbReference type="PANTHER" id="PTHR47926:SF545">
    <property type="entry name" value="PENTACOTRIPEPTIDE-REPEAT REGION OF PRORP DOMAIN-CONTAINING PROTEIN"/>
    <property type="match status" value="1"/>
</dbReference>
<dbReference type="GO" id="GO:0003723">
    <property type="term" value="F:RNA binding"/>
    <property type="evidence" value="ECO:0007669"/>
    <property type="project" value="InterPro"/>
</dbReference>
<evidence type="ECO:0000256" key="1">
    <source>
        <dbReference type="ARBA" id="ARBA00022737"/>
    </source>
</evidence>